<gene>
    <name evidence="4" type="ORF">HO133_007457</name>
</gene>
<comment type="similarity">
    <text evidence="2">Belongs to the POMP/UMP1 family.</text>
</comment>
<evidence type="ECO:0008006" key="6">
    <source>
        <dbReference type="Google" id="ProtNLM"/>
    </source>
</evidence>
<dbReference type="AlphaFoldDB" id="A0A8H6FIW9"/>
<dbReference type="PANTHER" id="PTHR12828:SF3">
    <property type="entry name" value="PROTEASOME MATURATION PROTEIN"/>
    <property type="match status" value="1"/>
</dbReference>
<keyword evidence="5" id="KW-1185">Reference proteome</keyword>
<dbReference type="RefSeq" id="XP_037156983.1">
    <property type="nucleotide sequence ID" value="XM_037298348.1"/>
</dbReference>
<protein>
    <recommendedName>
        <fullName evidence="6">Proteasome maturation factor UMP1</fullName>
    </recommendedName>
</protein>
<reference evidence="4 5" key="1">
    <citation type="journal article" date="2020" name="Genomics">
        <title>Complete, high-quality genomes from long-read metagenomic sequencing of two wolf lichen thalli reveals enigmatic genome architecture.</title>
        <authorList>
            <person name="McKenzie S.K."/>
            <person name="Walston R.F."/>
            <person name="Allen J.L."/>
        </authorList>
    </citation>
    <scope>NUCLEOTIDE SEQUENCE [LARGE SCALE GENOMIC DNA]</scope>
    <source>
        <strain evidence="4">WasteWater1</strain>
    </source>
</reference>
<dbReference type="GO" id="GO:0043248">
    <property type="term" value="P:proteasome assembly"/>
    <property type="evidence" value="ECO:0007669"/>
    <property type="project" value="InterPro"/>
</dbReference>
<proteinExistence type="inferred from homology"/>
<dbReference type="GO" id="GO:0005737">
    <property type="term" value="C:cytoplasm"/>
    <property type="evidence" value="ECO:0007669"/>
    <property type="project" value="TreeGrafter"/>
</dbReference>
<accession>A0A8H6FIW9</accession>
<dbReference type="GeneID" id="59335856"/>
<evidence type="ECO:0000256" key="3">
    <source>
        <dbReference type="SAM" id="MobiDB-lite"/>
    </source>
</evidence>
<sequence length="157" mass="17000">MSLRIAPPFNHATSTNNTSSTTGGAPSAPGIHDTLRSSLTPTPTASSTNTSQPQPSTSTHPLESRLAAWQSTQDLLKMNMLRRNFGIAEPVRRGMELKICREGEWRPACLGGSAGVGGDVLAGRDAELTWEDVYKGDETREGADFHSEMEAKLKMDW</sequence>
<feature type="compositionally biased region" description="Low complexity" evidence="3">
    <location>
        <begin position="12"/>
        <end position="30"/>
    </location>
</feature>
<dbReference type="Pfam" id="PF05348">
    <property type="entry name" value="UMP1"/>
    <property type="match status" value="1"/>
</dbReference>
<dbReference type="PANTHER" id="PTHR12828">
    <property type="entry name" value="PROTEASOME MATURATION PROTEIN UMP1"/>
    <property type="match status" value="1"/>
</dbReference>
<evidence type="ECO:0000313" key="4">
    <source>
        <dbReference type="EMBL" id="KAF6229341.1"/>
    </source>
</evidence>
<dbReference type="Proteomes" id="UP000593566">
    <property type="component" value="Unassembled WGS sequence"/>
</dbReference>
<dbReference type="InterPro" id="IPR008012">
    <property type="entry name" value="Ump1"/>
</dbReference>
<comment type="caution">
    <text evidence="4">The sequence shown here is derived from an EMBL/GenBank/DDBJ whole genome shotgun (WGS) entry which is preliminary data.</text>
</comment>
<evidence type="ECO:0000313" key="5">
    <source>
        <dbReference type="Proteomes" id="UP000593566"/>
    </source>
</evidence>
<organism evidence="4 5">
    <name type="scientific">Letharia lupina</name>
    <dbReference type="NCBI Taxonomy" id="560253"/>
    <lineage>
        <taxon>Eukaryota</taxon>
        <taxon>Fungi</taxon>
        <taxon>Dikarya</taxon>
        <taxon>Ascomycota</taxon>
        <taxon>Pezizomycotina</taxon>
        <taxon>Lecanoromycetes</taxon>
        <taxon>OSLEUM clade</taxon>
        <taxon>Lecanoromycetidae</taxon>
        <taxon>Lecanorales</taxon>
        <taxon>Lecanorineae</taxon>
        <taxon>Parmeliaceae</taxon>
        <taxon>Letharia</taxon>
    </lineage>
</organism>
<evidence type="ECO:0000256" key="2">
    <source>
        <dbReference type="ARBA" id="ARBA00043974"/>
    </source>
</evidence>
<dbReference type="GO" id="GO:0005634">
    <property type="term" value="C:nucleus"/>
    <property type="evidence" value="ECO:0007669"/>
    <property type="project" value="TreeGrafter"/>
</dbReference>
<evidence type="ECO:0000256" key="1">
    <source>
        <dbReference type="ARBA" id="ARBA00023186"/>
    </source>
</evidence>
<dbReference type="EMBL" id="JACCJB010000003">
    <property type="protein sequence ID" value="KAF6229341.1"/>
    <property type="molecule type" value="Genomic_DNA"/>
</dbReference>
<name>A0A8H6FIW9_9LECA</name>
<feature type="region of interest" description="Disordered" evidence="3">
    <location>
        <begin position="1"/>
        <end position="64"/>
    </location>
</feature>
<keyword evidence="1" id="KW-0143">Chaperone</keyword>
<feature type="compositionally biased region" description="Low complexity" evidence="3">
    <location>
        <begin position="37"/>
        <end position="61"/>
    </location>
</feature>